<dbReference type="EMBL" id="JACGWM010000001">
    <property type="protein sequence ID" value="KAL0395784.1"/>
    <property type="molecule type" value="Genomic_DNA"/>
</dbReference>
<gene>
    <name evidence="2" type="ORF">Scaly_0026800</name>
</gene>
<dbReference type="AlphaFoldDB" id="A0AAW2STG4"/>
<accession>A0AAW2STG4</accession>
<dbReference type="PANTHER" id="PTHR13844">
    <property type="entry name" value="SWI/SNF-RELATED MATRIX-ASSOCIATED ACTIN-DEPENDENT REGULATOR OF CHROMATIN SUBFAMILY D"/>
    <property type="match status" value="1"/>
</dbReference>
<feature type="region of interest" description="Disordered" evidence="1">
    <location>
        <begin position="1"/>
        <end position="39"/>
    </location>
</feature>
<name>A0AAW2STG4_9LAMI</name>
<feature type="compositionally biased region" description="Low complexity" evidence="1">
    <location>
        <begin position="94"/>
        <end position="108"/>
    </location>
</feature>
<proteinExistence type="predicted"/>
<feature type="region of interest" description="Disordered" evidence="1">
    <location>
        <begin position="94"/>
        <end position="148"/>
    </location>
</feature>
<evidence type="ECO:0000313" key="2">
    <source>
        <dbReference type="EMBL" id="KAL0395784.1"/>
    </source>
</evidence>
<comment type="caution">
    <text evidence="2">The sequence shown here is derived from an EMBL/GenBank/DDBJ whole genome shotgun (WGS) entry which is preliminary data.</text>
</comment>
<organism evidence="2">
    <name type="scientific">Sesamum calycinum</name>
    <dbReference type="NCBI Taxonomy" id="2727403"/>
    <lineage>
        <taxon>Eukaryota</taxon>
        <taxon>Viridiplantae</taxon>
        <taxon>Streptophyta</taxon>
        <taxon>Embryophyta</taxon>
        <taxon>Tracheophyta</taxon>
        <taxon>Spermatophyta</taxon>
        <taxon>Magnoliopsida</taxon>
        <taxon>eudicotyledons</taxon>
        <taxon>Gunneridae</taxon>
        <taxon>Pentapetalae</taxon>
        <taxon>asterids</taxon>
        <taxon>lamiids</taxon>
        <taxon>Lamiales</taxon>
        <taxon>Pedaliaceae</taxon>
        <taxon>Sesamum</taxon>
    </lineage>
</organism>
<feature type="compositionally biased region" description="Pro residues" evidence="1">
    <location>
        <begin position="113"/>
        <end position="122"/>
    </location>
</feature>
<reference evidence="2" key="1">
    <citation type="submission" date="2020-06" db="EMBL/GenBank/DDBJ databases">
        <authorList>
            <person name="Li T."/>
            <person name="Hu X."/>
            <person name="Zhang T."/>
            <person name="Song X."/>
            <person name="Zhang H."/>
            <person name="Dai N."/>
            <person name="Sheng W."/>
            <person name="Hou X."/>
            <person name="Wei L."/>
        </authorList>
    </citation>
    <scope>NUCLEOTIDE SEQUENCE</scope>
    <source>
        <strain evidence="2">KEN8</strain>
        <tissue evidence="2">Leaf</tissue>
    </source>
</reference>
<sequence>MSANNNNLQKNIGASSPFGSSLPVNPSPQHQMGSGFPGQFQLTAAQAQAIAQAQSKAQAHAQAQVQAAHAQFQAQLQAAQEFLTRLMQGVANLGSPSPSVSGAGSASAKRFPQKPPVRPPSFSPSNTVSPLRTMEASAAARRKKQKLPEKQLQERVAAILPESALYTQLLEFESRVDAALTRKKIDIQEALKTPTFNQKNTFYVFNTFANQVRTIPKKPNAEPPTWTLKIVGRILEEGTDSDQAGMMQKSSSYYPKFSSFFKRVTITLDQKVYPDNHLIIWDSARSPAPHEGFEVLRLIVVQESWPRYGTMSRLENCSVQMIHLLSIVIRNFKSIWGRQDEVHISHTKNYTPPLSSTTHTFRTQIKLSGNSPVGTACYDVLVDVPFPIQRELNALLANTEKSKEIEACDDAICAAIRKIHEHRRRRAFFLGFSQSPVEFINALIDSQNKDLKLVAGEVSRNAEKRAAFRFLQSTCQHKISWKTNVAFGENVFGHYFLGVEDAVIRYLNESHQQMPQGAPESTGILKPGRIMGFLVFFGELLEVDSGRCQ</sequence>
<protein>
    <submittedName>
        <fullName evidence="2">SWI/SNF complex component SNF12</fullName>
    </submittedName>
</protein>
<reference evidence="2" key="2">
    <citation type="journal article" date="2024" name="Plant">
        <title>Genomic evolution and insights into agronomic trait innovations of Sesamum species.</title>
        <authorList>
            <person name="Miao H."/>
            <person name="Wang L."/>
            <person name="Qu L."/>
            <person name="Liu H."/>
            <person name="Sun Y."/>
            <person name="Le M."/>
            <person name="Wang Q."/>
            <person name="Wei S."/>
            <person name="Zheng Y."/>
            <person name="Lin W."/>
            <person name="Duan Y."/>
            <person name="Cao H."/>
            <person name="Xiong S."/>
            <person name="Wang X."/>
            <person name="Wei L."/>
            <person name="Li C."/>
            <person name="Ma Q."/>
            <person name="Ju M."/>
            <person name="Zhao R."/>
            <person name="Li G."/>
            <person name="Mu C."/>
            <person name="Tian Q."/>
            <person name="Mei H."/>
            <person name="Zhang T."/>
            <person name="Gao T."/>
            <person name="Zhang H."/>
        </authorList>
    </citation>
    <scope>NUCLEOTIDE SEQUENCE</scope>
    <source>
        <strain evidence="2">KEN8</strain>
    </source>
</reference>
<evidence type="ECO:0000256" key="1">
    <source>
        <dbReference type="SAM" id="MobiDB-lite"/>
    </source>
</evidence>
<feature type="compositionally biased region" description="Polar residues" evidence="1">
    <location>
        <begin position="1"/>
        <end position="32"/>
    </location>
</feature>